<feature type="compositionally biased region" description="Basic and acidic residues" evidence="2">
    <location>
        <begin position="607"/>
        <end position="626"/>
    </location>
</feature>
<dbReference type="Pfam" id="PF09718">
    <property type="entry name" value="Tape_meas_lam_C"/>
    <property type="match status" value="1"/>
</dbReference>
<organism evidence="5 6">
    <name type="scientific">Providencia huashanensis</name>
    <dbReference type="NCBI Taxonomy" id="3037798"/>
    <lineage>
        <taxon>Bacteria</taxon>
        <taxon>Pseudomonadati</taxon>
        <taxon>Pseudomonadota</taxon>
        <taxon>Gammaproteobacteria</taxon>
        <taxon>Enterobacterales</taxon>
        <taxon>Morganellaceae</taxon>
        <taxon>Providencia</taxon>
    </lineage>
</organism>
<evidence type="ECO:0000256" key="2">
    <source>
        <dbReference type="SAM" id="MobiDB-lite"/>
    </source>
</evidence>
<dbReference type="Proteomes" id="UP001156701">
    <property type="component" value="Unassembled WGS sequence"/>
</dbReference>
<accession>A0AA42FJY0</accession>
<dbReference type="Pfam" id="PF06791">
    <property type="entry name" value="TMP_2"/>
    <property type="match status" value="1"/>
</dbReference>
<dbReference type="AlphaFoldDB" id="A0AA42FJY0"/>
<dbReference type="RefSeq" id="WP_272677530.1">
    <property type="nucleotide sequence ID" value="NZ_JARRYG010000004.1"/>
</dbReference>
<feature type="coiled-coil region" evidence="1">
    <location>
        <begin position="168"/>
        <end position="195"/>
    </location>
</feature>
<feature type="domain" description="Bacteriophage tail tape measure N-terminal" evidence="3">
    <location>
        <begin position="235"/>
        <end position="436"/>
    </location>
</feature>
<dbReference type="InterPro" id="IPR006431">
    <property type="entry name" value="Phage_tape_meas_C"/>
</dbReference>
<dbReference type="InterPro" id="IPR043680">
    <property type="entry name" value="GpH_LAMBDA"/>
</dbReference>
<name>A0AA42FJY0_9GAMM</name>
<feature type="region of interest" description="Disordered" evidence="2">
    <location>
        <begin position="607"/>
        <end position="635"/>
    </location>
</feature>
<evidence type="ECO:0000259" key="3">
    <source>
        <dbReference type="Pfam" id="PF06791"/>
    </source>
</evidence>
<dbReference type="GeneID" id="89489506"/>
<dbReference type="NCBIfam" id="TIGR01541">
    <property type="entry name" value="tape_meas_lam_C"/>
    <property type="match status" value="1"/>
</dbReference>
<sequence length="1022" mass="112911">MSQQIADLEIKIGANTTEFFEKSGRVERELEKKARDDIRFAKIVQNARDVIDKRNSEKLRNQSNQTKLLENEAMSAKQRALESLRVLQKETAKFSSLHIKTITELERKNSEAFTFLPDLTEQYSAQLNHLERQKASLNEIIALRHRIDKSFKDGALTRDDNTALQSRAIGISRELEQAENSATQAKQRFINKLKEQVIQQNLSRTEMLRLKAAQLGVSSSADIYIRKLEKQNSVMKGVTLTSGQYRQAMRQLPMQMTDIVTSLASGMPPWLVAVQQGGQIKDSFGGFGNSLKAITSLITPWKVAMFGGAGALTAFGVAAYQGSKELTEYNKQLILTGNYAAKTQGQLNALAKSLSGDGITQYKMADALAQVVGSGSFAGAQVDMVAGVAAKMEKATGQSIDETIKQFQRLKDQPVQAVMELDKSLHFLTATQLEQITTLEEQGRTSEATKLSMELYSSSLNERTKQISENLGTLETAWKWVGEAAQNAWDRMLNVGRSVSVQDKLDAKVQQLVAARKELEIAEKGGAPDTTGYGIGRNSESFLNQNATRNLEANKTLVKNLTLEVENLQNQISNEKSFNAGANAISAFNEKMKKQFEADLALKKKYETSEEKHQSELKRIRNDEHASQSAKELAIQRENERYKKELARKTPKGKAYKPDIGTRYDESSQAELTALQAQLRLLQQHQTATDFISQQRKNFQLEQAKFDVLEEASKSRKLSLDEQSLLKNKEGILANKMKLADLGDQISKQEHLNKLQDQADKYVKQQEARQKAITDSLGKSSLELQRALEIEQLRSTYGNTPQWEKVEGAKLSTFAQEDTAKQDWMAGMKTAWGDYRDAALDANAQIQSVTSATLNGFSSTLSSVLVDGQANFKDFTKSILKMLAEIAIKMSIVKGFEAFGFGGVTANAKGGVYNSPGLSAYSGQIVSQPTLFPFARGAGLMGEAGPEAILPLRRGIDGKLGVVAASGRSGGEINQTFQINIQNEAGNGEIGPNAVKEILNLVEQKTRQVMTKERRDGGSFSA</sequence>
<evidence type="ECO:0000313" key="6">
    <source>
        <dbReference type="Proteomes" id="UP001156701"/>
    </source>
</evidence>
<feature type="domain" description="Bacteriophage tail tape measure C-terminal" evidence="4">
    <location>
        <begin position="822"/>
        <end position="894"/>
    </location>
</feature>
<comment type="caution">
    <text evidence="5">The sequence shown here is derived from an EMBL/GenBank/DDBJ whole genome shotgun (WGS) entry which is preliminary data.</text>
</comment>
<gene>
    <name evidence="5" type="ORF">P7V44_05420</name>
</gene>
<evidence type="ECO:0000259" key="4">
    <source>
        <dbReference type="Pfam" id="PF09718"/>
    </source>
</evidence>
<evidence type="ECO:0000313" key="5">
    <source>
        <dbReference type="EMBL" id="MDG4695677.1"/>
    </source>
</evidence>
<protein>
    <submittedName>
        <fullName evidence="5">Phage tail tape measure protein</fullName>
    </submittedName>
</protein>
<dbReference type="InterPro" id="IPR009628">
    <property type="entry name" value="Phage_tape_measure_N"/>
</dbReference>
<keyword evidence="1" id="KW-0175">Coiled coil</keyword>
<reference evidence="5" key="1">
    <citation type="submission" date="2023-03" db="EMBL/GenBank/DDBJ databases">
        <title>a new species belonging to Providencia genus.</title>
        <authorList>
            <person name="Yang W."/>
            <person name="Hu F."/>
            <person name="Shen S."/>
            <person name="Ding L."/>
            <person name="Yin D."/>
        </authorList>
    </citation>
    <scope>NUCLEOTIDE SEQUENCE</scope>
    <source>
        <strain evidence="5">CRE-3FA-0001</strain>
    </source>
</reference>
<dbReference type="EMBL" id="JARRYG010000004">
    <property type="protein sequence ID" value="MDG4695677.1"/>
    <property type="molecule type" value="Genomic_DNA"/>
</dbReference>
<proteinExistence type="inferred from homology"/>
<dbReference type="HAMAP" id="MF_04138">
    <property type="entry name" value="TMP_LAMBDA"/>
    <property type="match status" value="1"/>
</dbReference>
<evidence type="ECO:0000256" key="1">
    <source>
        <dbReference type="SAM" id="Coils"/>
    </source>
</evidence>
<feature type="coiled-coil region" evidence="1">
    <location>
        <begin position="502"/>
        <end position="578"/>
    </location>
</feature>